<dbReference type="Gene3D" id="1.20.1250.20">
    <property type="entry name" value="MFS general substrate transporter like domains"/>
    <property type="match status" value="1"/>
</dbReference>
<feature type="transmembrane region" description="Helical" evidence="1">
    <location>
        <begin position="53"/>
        <end position="72"/>
    </location>
</feature>
<evidence type="ECO:0000313" key="2">
    <source>
        <dbReference type="EMBL" id="KAF9600564.1"/>
    </source>
</evidence>
<accession>A0A835LR97</accession>
<dbReference type="OrthoDB" id="8904098at2759"/>
<keyword evidence="3" id="KW-1185">Reference proteome</keyword>
<dbReference type="SUPFAM" id="SSF103473">
    <property type="entry name" value="MFS general substrate transporter"/>
    <property type="match status" value="1"/>
</dbReference>
<gene>
    <name evidence="2" type="ORF">IFM89_010050</name>
</gene>
<organism evidence="2 3">
    <name type="scientific">Coptis chinensis</name>
    <dbReference type="NCBI Taxonomy" id="261450"/>
    <lineage>
        <taxon>Eukaryota</taxon>
        <taxon>Viridiplantae</taxon>
        <taxon>Streptophyta</taxon>
        <taxon>Embryophyta</taxon>
        <taxon>Tracheophyta</taxon>
        <taxon>Spermatophyta</taxon>
        <taxon>Magnoliopsida</taxon>
        <taxon>Ranunculales</taxon>
        <taxon>Ranunculaceae</taxon>
        <taxon>Coptidoideae</taxon>
        <taxon>Coptis</taxon>
    </lineage>
</organism>
<dbReference type="InterPro" id="IPR036259">
    <property type="entry name" value="MFS_trans_sf"/>
</dbReference>
<evidence type="ECO:0008006" key="4">
    <source>
        <dbReference type="Google" id="ProtNLM"/>
    </source>
</evidence>
<keyword evidence="1" id="KW-0812">Transmembrane</keyword>
<sequence>MTQQTSNPKGGLKTLPFIIANEAFEKVASYGLMPNMILYLMRGYHMDISTGKSVLSLWTAATNFLPIVGAFLSDSYLGRYQTISLGFIASFLGMILLYLTATVPHAKLP</sequence>
<proteinExistence type="predicted"/>
<dbReference type="PANTHER" id="PTHR11654">
    <property type="entry name" value="OLIGOPEPTIDE TRANSPORTER-RELATED"/>
    <property type="match status" value="1"/>
</dbReference>
<dbReference type="Proteomes" id="UP000631114">
    <property type="component" value="Unassembled WGS sequence"/>
</dbReference>
<keyword evidence="1" id="KW-0472">Membrane</keyword>
<dbReference type="EMBL" id="JADFTS010000006">
    <property type="protein sequence ID" value="KAF9600564.1"/>
    <property type="molecule type" value="Genomic_DNA"/>
</dbReference>
<comment type="caution">
    <text evidence="2">The sequence shown here is derived from an EMBL/GenBank/DDBJ whole genome shotgun (WGS) entry which is preliminary data.</text>
</comment>
<reference evidence="2 3" key="1">
    <citation type="submission" date="2020-10" db="EMBL/GenBank/DDBJ databases">
        <title>The Coptis chinensis genome and diversification of protoberbering-type alkaloids.</title>
        <authorList>
            <person name="Wang B."/>
            <person name="Shu S."/>
            <person name="Song C."/>
            <person name="Liu Y."/>
        </authorList>
    </citation>
    <scope>NUCLEOTIDE SEQUENCE [LARGE SCALE GENOMIC DNA]</scope>
    <source>
        <strain evidence="2">HL-2020</strain>
        <tissue evidence="2">Leaf</tissue>
    </source>
</reference>
<protein>
    <recommendedName>
        <fullName evidence="4">Peptide transporter</fullName>
    </recommendedName>
</protein>
<evidence type="ECO:0000256" key="1">
    <source>
        <dbReference type="SAM" id="Phobius"/>
    </source>
</evidence>
<feature type="transmembrane region" description="Helical" evidence="1">
    <location>
        <begin position="78"/>
        <end position="99"/>
    </location>
</feature>
<keyword evidence="1" id="KW-1133">Transmembrane helix</keyword>
<name>A0A835LR97_9MAGN</name>
<evidence type="ECO:0000313" key="3">
    <source>
        <dbReference type="Proteomes" id="UP000631114"/>
    </source>
</evidence>
<dbReference type="AlphaFoldDB" id="A0A835LR97"/>